<accession>A0A6A6IJR0</accession>
<dbReference type="AlphaFoldDB" id="A0A6A6IJR0"/>
<dbReference type="InterPro" id="IPR002018">
    <property type="entry name" value="CarbesteraseB"/>
</dbReference>
<dbReference type="EMBL" id="ML987194">
    <property type="protein sequence ID" value="KAF2250112.1"/>
    <property type="molecule type" value="Genomic_DNA"/>
</dbReference>
<reference evidence="2" key="1">
    <citation type="journal article" date="2020" name="Stud. Mycol.">
        <title>101 Dothideomycetes genomes: a test case for predicting lifestyles and emergence of pathogens.</title>
        <authorList>
            <person name="Haridas S."/>
            <person name="Albert R."/>
            <person name="Binder M."/>
            <person name="Bloem J."/>
            <person name="Labutti K."/>
            <person name="Salamov A."/>
            <person name="Andreopoulos B."/>
            <person name="Baker S."/>
            <person name="Barry K."/>
            <person name="Bills G."/>
            <person name="Bluhm B."/>
            <person name="Cannon C."/>
            <person name="Castanera R."/>
            <person name="Culley D."/>
            <person name="Daum C."/>
            <person name="Ezra D."/>
            <person name="Gonzalez J."/>
            <person name="Henrissat B."/>
            <person name="Kuo A."/>
            <person name="Liang C."/>
            <person name="Lipzen A."/>
            <person name="Lutzoni F."/>
            <person name="Magnuson J."/>
            <person name="Mondo S."/>
            <person name="Nolan M."/>
            <person name="Ohm R."/>
            <person name="Pangilinan J."/>
            <person name="Park H.-J."/>
            <person name="Ramirez L."/>
            <person name="Alfaro M."/>
            <person name="Sun H."/>
            <person name="Tritt A."/>
            <person name="Yoshinaga Y."/>
            <person name="Zwiers L.-H."/>
            <person name="Turgeon B."/>
            <person name="Goodwin S."/>
            <person name="Spatafora J."/>
            <person name="Crous P."/>
            <person name="Grigoriev I."/>
        </authorList>
    </citation>
    <scope>NUCLEOTIDE SEQUENCE</scope>
    <source>
        <strain evidence="2">CBS 122368</strain>
    </source>
</reference>
<evidence type="ECO:0000313" key="2">
    <source>
        <dbReference type="EMBL" id="KAF2250112.1"/>
    </source>
</evidence>
<dbReference type="Proteomes" id="UP000800094">
    <property type="component" value="Unassembled WGS sequence"/>
</dbReference>
<dbReference type="InterPro" id="IPR029058">
    <property type="entry name" value="AB_hydrolase_fold"/>
</dbReference>
<dbReference type="RefSeq" id="XP_033685116.1">
    <property type="nucleotide sequence ID" value="XM_033835517.1"/>
</dbReference>
<evidence type="ECO:0000259" key="1">
    <source>
        <dbReference type="Pfam" id="PF00135"/>
    </source>
</evidence>
<proteinExistence type="predicted"/>
<dbReference type="Gene3D" id="3.40.50.1820">
    <property type="entry name" value="alpha/beta hydrolase"/>
    <property type="match status" value="1"/>
</dbReference>
<feature type="domain" description="Carboxylesterase type B" evidence="1">
    <location>
        <begin position="64"/>
        <end position="124"/>
    </location>
</feature>
<evidence type="ECO:0000313" key="3">
    <source>
        <dbReference type="Proteomes" id="UP000800094"/>
    </source>
</evidence>
<sequence>MRPTECMRPTSLVWIQAGRHGKGDDTLDILNFLTTNDDAHRGSHTVPREYRASEESRREAGCLYKLGVFGSLAGEEVFRNGVMDAGLLDEHFASRGVQGYIDSFGGDPTRVTIAGVSALGRFVMLRDIAYGVILGTPSFVNPISSSSHLSQEHGDKDWITSQAYYAFASAAEFPLQWVYGRSS</sequence>
<dbReference type="SUPFAM" id="SSF53474">
    <property type="entry name" value="alpha/beta-Hydrolases"/>
    <property type="match status" value="1"/>
</dbReference>
<dbReference type="OrthoDB" id="408631at2759"/>
<gene>
    <name evidence="2" type="ORF">BU26DRAFT_604349</name>
</gene>
<dbReference type="Pfam" id="PF00135">
    <property type="entry name" value="COesterase"/>
    <property type="match status" value="1"/>
</dbReference>
<keyword evidence="3" id="KW-1185">Reference proteome</keyword>
<dbReference type="GeneID" id="54588847"/>
<protein>
    <recommendedName>
        <fullName evidence="1">Carboxylesterase type B domain-containing protein</fullName>
    </recommendedName>
</protein>
<name>A0A6A6IJR0_9PLEO</name>
<organism evidence="2 3">
    <name type="scientific">Trematosphaeria pertusa</name>
    <dbReference type="NCBI Taxonomy" id="390896"/>
    <lineage>
        <taxon>Eukaryota</taxon>
        <taxon>Fungi</taxon>
        <taxon>Dikarya</taxon>
        <taxon>Ascomycota</taxon>
        <taxon>Pezizomycotina</taxon>
        <taxon>Dothideomycetes</taxon>
        <taxon>Pleosporomycetidae</taxon>
        <taxon>Pleosporales</taxon>
        <taxon>Massarineae</taxon>
        <taxon>Trematosphaeriaceae</taxon>
        <taxon>Trematosphaeria</taxon>
    </lineage>
</organism>